<dbReference type="Pfam" id="PF20183">
    <property type="entry name" value="DUF6546"/>
    <property type="match status" value="1"/>
</dbReference>
<feature type="domain" description="DUF6546" evidence="2">
    <location>
        <begin position="236"/>
        <end position="489"/>
    </location>
</feature>
<evidence type="ECO:0000313" key="3">
    <source>
        <dbReference type="EMBL" id="RFU32598.1"/>
    </source>
</evidence>
<dbReference type="AlphaFoldDB" id="A0A3E2HGQ5"/>
<dbReference type="OrthoDB" id="4802432at2759"/>
<name>A0A3E2HGQ5_SCYLI</name>
<gene>
    <name evidence="3" type="ORF">B7463_g3736</name>
</gene>
<organism evidence="3 4">
    <name type="scientific">Scytalidium lignicola</name>
    <name type="common">Hyphomycete</name>
    <dbReference type="NCBI Taxonomy" id="5539"/>
    <lineage>
        <taxon>Eukaryota</taxon>
        <taxon>Fungi</taxon>
        <taxon>Dikarya</taxon>
        <taxon>Ascomycota</taxon>
        <taxon>Pezizomycotina</taxon>
        <taxon>Leotiomycetes</taxon>
        <taxon>Leotiomycetes incertae sedis</taxon>
        <taxon>Scytalidium</taxon>
    </lineage>
</organism>
<dbReference type="Proteomes" id="UP000258309">
    <property type="component" value="Unassembled WGS sequence"/>
</dbReference>
<dbReference type="InterPro" id="IPR046676">
    <property type="entry name" value="DUF6546"/>
</dbReference>
<comment type="caution">
    <text evidence="3">The sequence shown here is derived from an EMBL/GenBank/DDBJ whole genome shotgun (WGS) entry which is preliminary data.</text>
</comment>
<dbReference type="EMBL" id="NCSJ02000051">
    <property type="protein sequence ID" value="RFU32598.1"/>
    <property type="molecule type" value="Genomic_DNA"/>
</dbReference>
<feature type="non-terminal residue" evidence="3">
    <location>
        <position position="1"/>
    </location>
</feature>
<feature type="non-terminal residue" evidence="3">
    <location>
        <position position="504"/>
    </location>
</feature>
<evidence type="ECO:0000259" key="2">
    <source>
        <dbReference type="Pfam" id="PF20183"/>
    </source>
</evidence>
<evidence type="ECO:0000313" key="4">
    <source>
        <dbReference type="Proteomes" id="UP000258309"/>
    </source>
</evidence>
<keyword evidence="4" id="KW-1185">Reference proteome</keyword>
<dbReference type="OMA" id="ERNDPAH"/>
<proteinExistence type="predicted"/>
<evidence type="ECO:0000256" key="1">
    <source>
        <dbReference type="SAM" id="MobiDB-lite"/>
    </source>
</evidence>
<accession>A0A3E2HGQ5</accession>
<reference evidence="3 4" key="1">
    <citation type="submission" date="2018-05" db="EMBL/GenBank/DDBJ databases">
        <title>Draft genome sequence of Scytalidium lignicola DSM 105466, a ubiquitous saprotrophic fungus.</title>
        <authorList>
            <person name="Buettner E."/>
            <person name="Gebauer A.M."/>
            <person name="Hofrichter M."/>
            <person name="Liers C."/>
            <person name="Kellner H."/>
        </authorList>
    </citation>
    <scope>NUCLEOTIDE SEQUENCE [LARGE SCALE GENOMIC DNA]</scope>
    <source>
        <strain evidence="3 4">DSM 105466</strain>
    </source>
</reference>
<protein>
    <recommendedName>
        <fullName evidence="2">DUF6546 domain-containing protein</fullName>
    </recommendedName>
</protein>
<feature type="region of interest" description="Disordered" evidence="1">
    <location>
        <begin position="153"/>
        <end position="172"/>
    </location>
</feature>
<sequence>MSWELLPLEIRLVTLELIFCNGDTAAYATVSQEWQRFFEPKHFERVVLSQCRIKAFAQVVQGPKRKAGLTLELSAYSPSDSKHFFRDLRLDHDPYREPSKNFILFPDSKPIEHKFNDRWHLWRQGHRVPISQDEENYLIHGITRLQGRGFYFKPPPEGLPNDNDDRPPHSASEYLPKVDVVTSFLFRRQYYRHIHPDGLSQLFESLINLQHIIYEPPKVLYSDNSKRYQFVFERWLPTTLRKLTIYESHDERDESKHFSDSSGLLLPRSSTPALGLALAKASRPLEHLSVSFIVDAKHFLAFISKRRFPFSSINGQENDWHWANLTSLVLTSKLLAPNQTPSVANDLLLAASVAARSMPVLRVMEIWNGKNKVRTLSSLGCEDDDLEHGCIFRYYIDKDFSHSQGKSSRVSVLDRNEVGDADKIFTATITWHGTWHLELEQRVIQSWTKTVQRKGGQGISIETKRVPVDGTRFPASILRHLKLRDRVLHPISYQQIELLCTPRE</sequence>